<dbReference type="PANTHER" id="PTHR43884">
    <property type="entry name" value="ACYL-COA DEHYDROGENASE"/>
    <property type="match status" value="1"/>
</dbReference>
<feature type="domain" description="Acyl-CoA dehydrogenase/oxidase C-terminal" evidence="6">
    <location>
        <begin position="227"/>
        <end position="377"/>
    </location>
</feature>
<evidence type="ECO:0000259" key="8">
    <source>
        <dbReference type="Pfam" id="PF02771"/>
    </source>
</evidence>
<evidence type="ECO:0000313" key="9">
    <source>
        <dbReference type="EMBL" id="MBI3015981.1"/>
    </source>
</evidence>
<dbReference type="InterPro" id="IPR006091">
    <property type="entry name" value="Acyl-CoA_Oxase/DH_mid-dom"/>
</dbReference>
<accession>A0A932GRE0</accession>
<dbReference type="SUPFAM" id="SSF47203">
    <property type="entry name" value="Acyl-CoA dehydrogenase C-terminal domain-like"/>
    <property type="match status" value="1"/>
</dbReference>
<dbReference type="Pfam" id="PF02770">
    <property type="entry name" value="Acyl-CoA_dh_M"/>
    <property type="match status" value="1"/>
</dbReference>
<dbReference type="InterPro" id="IPR036250">
    <property type="entry name" value="AcylCo_DH-like_C"/>
</dbReference>
<dbReference type="InterPro" id="IPR006089">
    <property type="entry name" value="Acyl-CoA_DH_CS"/>
</dbReference>
<feature type="domain" description="Acyl-CoA dehydrogenase/oxidase N-terminal" evidence="8">
    <location>
        <begin position="9"/>
        <end position="113"/>
    </location>
</feature>
<evidence type="ECO:0000256" key="4">
    <source>
        <dbReference type="ARBA" id="ARBA00022827"/>
    </source>
</evidence>
<dbReference type="Pfam" id="PF02771">
    <property type="entry name" value="Acyl-CoA_dh_N"/>
    <property type="match status" value="1"/>
</dbReference>
<dbReference type="Gene3D" id="2.40.110.10">
    <property type="entry name" value="Butyryl-CoA Dehydrogenase, subunit A, domain 2"/>
    <property type="match status" value="1"/>
</dbReference>
<dbReference type="InterPro" id="IPR013786">
    <property type="entry name" value="AcylCoA_DH/ox_N"/>
</dbReference>
<keyword evidence="4 5" id="KW-0274">FAD</keyword>
<dbReference type="Proteomes" id="UP000741360">
    <property type="component" value="Unassembled WGS sequence"/>
</dbReference>
<dbReference type="PROSITE" id="PS00072">
    <property type="entry name" value="ACYL_COA_DH_1"/>
    <property type="match status" value="1"/>
</dbReference>
<dbReference type="FunFam" id="1.20.140.10:FF:000004">
    <property type="entry name" value="Acyl-CoA dehydrogenase FadE25"/>
    <property type="match status" value="1"/>
</dbReference>
<comment type="similarity">
    <text evidence="2 5">Belongs to the acyl-CoA dehydrogenase family.</text>
</comment>
<dbReference type="Gene3D" id="1.10.540.10">
    <property type="entry name" value="Acyl-CoA dehydrogenase/oxidase, N-terminal domain"/>
    <property type="match status" value="1"/>
</dbReference>
<evidence type="ECO:0000256" key="3">
    <source>
        <dbReference type="ARBA" id="ARBA00022630"/>
    </source>
</evidence>
<sequence>MPADEITASLLETTRTVVHDLIRRQASKIDETGEFPREIFQAFWETGLLNLNLPKEYGGTGASLYQICQVVEEISRVSPATALLIIVQSLTIQTILYAATEEQRRAILPAIAREGKLIAFGLTERSAGSDAAAIKTQVTPNGSGYLLNGNKNFVTFGTMADKYIVFSTTDPSLRAKGICVLLIDRNFPGIRVGPSLKGILGMRGTGINNIQFRNVPLESSCLLGEEGTGFKACMRAFDKSRVIIGAQAVGIAQGALDHALKHAQMRKQFGEPIGNLQSLQFMLADMATKVEACRCLVAETARRLASDPPDAGKYSSMAKMYASDIAVTVATDAMQILGSYGCFQGSIVERLYRDAKLTQIYEGTNQIQRLVIARHLLSKKEVKKEADRIPLPQEFLLHRVPSVIGKPR</sequence>
<dbReference type="InterPro" id="IPR009075">
    <property type="entry name" value="AcylCo_DH/oxidase_C"/>
</dbReference>
<evidence type="ECO:0000256" key="2">
    <source>
        <dbReference type="ARBA" id="ARBA00009347"/>
    </source>
</evidence>
<organism evidence="9 10">
    <name type="scientific">Tectimicrobiota bacterium</name>
    <dbReference type="NCBI Taxonomy" id="2528274"/>
    <lineage>
        <taxon>Bacteria</taxon>
        <taxon>Pseudomonadati</taxon>
        <taxon>Nitrospinota/Tectimicrobiota group</taxon>
        <taxon>Candidatus Tectimicrobiota</taxon>
    </lineage>
</organism>
<dbReference type="AlphaFoldDB" id="A0A932GRE0"/>
<dbReference type="InterPro" id="IPR037069">
    <property type="entry name" value="AcylCoA_DH/ox_N_sf"/>
</dbReference>
<dbReference type="EMBL" id="JACPSX010000254">
    <property type="protein sequence ID" value="MBI3015981.1"/>
    <property type="molecule type" value="Genomic_DNA"/>
</dbReference>
<keyword evidence="3 5" id="KW-0285">Flavoprotein</keyword>
<dbReference type="GO" id="GO:0050660">
    <property type="term" value="F:flavin adenine dinucleotide binding"/>
    <property type="evidence" value="ECO:0007669"/>
    <property type="project" value="InterPro"/>
</dbReference>
<evidence type="ECO:0000313" key="10">
    <source>
        <dbReference type="Proteomes" id="UP000741360"/>
    </source>
</evidence>
<feature type="domain" description="Acyl-CoA oxidase/dehydrogenase middle" evidence="7">
    <location>
        <begin position="119"/>
        <end position="215"/>
    </location>
</feature>
<name>A0A932GRE0_UNCTE</name>
<dbReference type="PIRSF" id="PIRSF016578">
    <property type="entry name" value="HsaA"/>
    <property type="match status" value="1"/>
</dbReference>
<dbReference type="SUPFAM" id="SSF56645">
    <property type="entry name" value="Acyl-CoA dehydrogenase NM domain-like"/>
    <property type="match status" value="1"/>
</dbReference>
<dbReference type="PANTHER" id="PTHR43884:SF12">
    <property type="entry name" value="ISOVALERYL-COA DEHYDROGENASE, MITOCHONDRIAL-RELATED"/>
    <property type="match status" value="1"/>
</dbReference>
<gene>
    <name evidence="9" type="ORF">HYY65_13200</name>
</gene>
<evidence type="ECO:0000256" key="1">
    <source>
        <dbReference type="ARBA" id="ARBA00001974"/>
    </source>
</evidence>
<proteinExistence type="inferred from homology"/>
<dbReference type="InterPro" id="IPR009100">
    <property type="entry name" value="AcylCoA_DH/oxidase_NM_dom_sf"/>
</dbReference>
<dbReference type="InterPro" id="IPR046373">
    <property type="entry name" value="Acyl-CoA_Oxase/DH_mid-dom_sf"/>
</dbReference>
<dbReference type="Pfam" id="PF00441">
    <property type="entry name" value="Acyl-CoA_dh_1"/>
    <property type="match status" value="1"/>
</dbReference>
<keyword evidence="5" id="KW-0560">Oxidoreductase</keyword>
<dbReference type="Gene3D" id="1.20.140.10">
    <property type="entry name" value="Butyryl-CoA Dehydrogenase, subunit A, domain 3"/>
    <property type="match status" value="1"/>
</dbReference>
<protein>
    <submittedName>
        <fullName evidence="9">Acyl-CoA dehydrogenase family protein</fullName>
    </submittedName>
</protein>
<dbReference type="GO" id="GO:0003995">
    <property type="term" value="F:acyl-CoA dehydrogenase activity"/>
    <property type="evidence" value="ECO:0007669"/>
    <property type="project" value="InterPro"/>
</dbReference>
<comment type="cofactor">
    <cofactor evidence="1 5">
        <name>FAD</name>
        <dbReference type="ChEBI" id="CHEBI:57692"/>
    </cofactor>
</comment>
<evidence type="ECO:0000256" key="5">
    <source>
        <dbReference type="RuleBase" id="RU362125"/>
    </source>
</evidence>
<reference evidence="9" key="1">
    <citation type="submission" date="2020-07" db="EMBL/GenBank/DDBJ databases">
        <title>Huge and variable diversity of episymbiotic CPR bacteria and DPANN archaea in groundwater ecosystems.</title>
        <authorList>
            <person name="He C.Y."/>
            <person name="Keren R."/>
            <person name="Whittaker M."/>
            <person name="Farag I.F."/>
            <person name="Doudna J."/>
            <person name="Cate J.H.D."/>
            <person name="Banfield J.F."/>
        </authorList>
    </citation>
    <scope>NUCLEOTIDE SEQUENCE</scope>
    <source>
        <strain evidence="9">NC_groundwater_717_Ag_S-0.2um_59_8</strain>
    </source>
</reference>
<evidence type="ECO:0000259" key="6">
    <source>
        <dbReference type="Pfam" id="PF00441"/>
    </source>
</evidence>
<evidence type="ECO:0000259" key="7">
    <source>
        <dbReference type="Pfam" id="PF02770"/>
    </source>
</evidence>
<comment type="caution">
    <text evidence="9">The sequence shown here is derived from an EMBL/GenBank/DDBJ whole genome shotgun (WGS) entry which is preliminary data.</text>
</comment>